<dbReference type="AlphaFoldDB" id="A0A8H7BYK5"/>
<evidence type="ECO:0000259" key="7">
    <source>
        <dbReference type="SMART" id="SM01011"/>
    </source>
</evidence>
<dbReference type="PANTHER" id="PTHR43226">
    <property type="entry name" value="XAA-PRO AMINOPEPTIDASE 3"/>
    <property type="match status" value="1"/>
</dbReference>
<dbReference type="Pfam" id="PF05195">
    <property type="entry name" value="AMP_N"/>
    <property type="match status" value="1"/>
</dbReference>
<dbReference type="OrthoDB" id="10261878at2759"/>
<evidence type="ECO:0000256" key="5">
    <source>
        <dbReference type="ARBA" id="ARBA00023211"/>
    </source>
</evidence>
<dbReference type="PROSITE" id="PS00491">
    <property type="entry name" value="PROLINE_PEPTIDASE"/>
    <property type="match status" value="1"/>
</dbReference>
<dbReference type="InterPro" id="IPR029149">
    <property type="entry name" value="Creatin/AminoP/Spt16_N"/>
</dbReference>
<accession>A0A8H7BYK5</accession>
<comment type="similarity">
    <text evidence="2 6">Belongs to the peptidase M24B family.</text>
</comment>
<evidence type="ECO:0000256" key="2">
    <source>
        <dbReference type="ARBA" id="ARBA00008766"/>
    </source>
</evidence>
<dbReference type="InterPro" id="IPR036005">
    <property type="entry name" value="Creatinase/aminopeptidase-like"/>
</dbReference>
<comment type="caution">
    <text evidence="8">The sequence shown here is derived from an EMBL/GenBank/DDBJ whole genome shotgun (WGS) entry which is preliminary data.</text>
</comment>
<evidence type="ECO:0000256" key="1">
    <source>
        <dbReference type="ARBA" id="ARBA00001936"/>
    </source>
</evidence>
<dbReference type="Gene3D" id="3.90.230.10">
    <property type="entry name" value="Creatinase/methionine aminopeptidase superfamily"/>
    <property type="match status" value="1"/>
</dbReference>
<dbReference type="SMART" id="SM01011">
    <property type="entry name" value="AMP_N"/>
    <property type="match status" value="1"/>
</dbReference>
<keyword evidence="5" id="KW-0464">Manganese</keyword>
<evidence type="ECO:0000313" key="8">
    <source>
        <dbReference type="EMBL" id="KAF7728038.1"/>
    </source>
</evidence>
<dbReference type="InterPro" id="IPR007865">
    <property type="entry name" value="Aminopep_P_N"/>
</dbReference>
<dbReference type="GO" id="GO:0030145">
    <property type="term" value="F:manganese ion binding"/>
    <property type="evidence" value="ECO:0007669"/>
    <property type="project" value="InterPro"/>
</dbReference>
<dbReference type="Pfam" id="PF00557">
    <property type="entry name" value="Peptidase_M24"/>
    <property type="match status" value="1"/>
</dbReference>
<evidence type="ECO:0000313" key="9">
    <source>
        <dbReference type="Proteomes" id="UP000605846"/>
    </source>
</evidence>
<proteinExistence type="inferred from homology"/>
<dbReference type="SUPFAM" id="SSF53092">
    <property type="entry name" value="Creatinase/prolidase N-terminal domain"/>
    <property type="match status" value="1"/>
</dbReference>
<organism evidence="8 9">
    <name type="scientific">Apophysomyces ossiformis</name>
    <dbReference type="NCBI Taxonomy" id="679940"/>
    <lineage>
        <taxon>Eukaryota</taxon>
        <taxon>Fungi</taxon>
        <taxon>Fungi incertae sedis</taxon>
        <taxon>Mucoromycota</taxon>
        <taxon>Mucoromycotina</taxon>
        <taxon>Mucoromycetes</taxon>
        <taxon>Mucorales</taxon>
        <taxon>Mucorineae</taxon>
        <taxon>Mucoraceae</taxon>
        <taxon>Apophysomyces</taxon>
    </lineage>
</organism>
<dbReference type="Proteomes" id="UP000605846">
    <property type="component" value="Unassembled WGS sequence"/>
</dbReference>
<dbReference type="GO" id="GO:0006508">
    <property type="term" value="P:proteolysis"/>
    <property type="evidence" value="ECO:0007669"/>
    <property type="project" value="TreeGrafter"/>
</dbReference>
<name>A0A8H7BYK5_9FUNG</name>
<dbReference type="PANTHER" id="PTHR43226:SF1">
    <property type="entry name" value="XAA-PRO DIPEPTIDASE"/>
    <property type="match status" value="1"/>
</dbReference>
<dbReference type="Gene3D" id="3.40.350.10">
    <property type="entry name" value="Creatinase/prolidase N-terminal domain"/>
    <property type="match status" value="1"/>
</dbReference>
<gene>
    <name evidence="8" type="ORF">EC973_006674</name>
</gene>
<dbReference type="FunFam" id="3.90.230.10:FF:000002">
    <property type="entry name" value="Xaa-Pro aminopeptidase 3"/>
    <property type="match status" value="1"/>
</dbReference>
<dbReference type="CDD" id="cd01087">
    <property type="entry name" value="Prolidase"/>
    <property type="match status" value="1"/>
</dbReference>
<dbReference type="InterPro" id="IPR000994">
    <property type="entry name" value="Pept_M24"/>
</dbReference>
<dbReference type="GO" id="GO:0070006">
    <property type="term" value="F:metalloaminopeptidase activity"/>
    <property type="evidence" value="ECO:0007669"/>
    <property type="project" value="InterPro"/>
</dbReference>
<comment type="cofactor">
    <cofactor evidence="1">
        <name>Mn(2+)</name>
        <dbReference type="ChEBI" id="CHEBI:29035"/>
    </cofactor>
</comment>
<evidence type="ECO:0000256" key="4">
    <source>
        <dbReference type="ARBA" id="ARBA00022801"/>
    </source>
</evidence>
<sequence length="462" mass="51669">MAQKLPTRQNVQKILQNFNVSEGLIYLNGQVMQERDNTDVELPFRQESNFFYVTGVSEPGFHVVIDITTKHIQLIAPPVNPDEVMWMGMPDSLEALASKYDVDEVIYLNDLNDVLSKASVVYTLPIVNTDRLELSRVKLASEEENKSLYTAFCEARTVKADWEIEIIRQANKISSDAHIKLMQTVHTGINESELHALFLYESARKGAFLQSYYPIVGVGKNAATLHYNKNNAPIDRPTDLLLVDAGAEYNCYASDITRTFPVNGKFSPEAAVIYSIVLDMQKACLAKCRAGVPYESIHQIAMETACDGLYKAGILIGDKQEILDSDVVAGFFPHGVGHMLGLDVHDVGGYPEGVDRIDRPGYRYLRMRRTLAVGNVVTIEPGIYFCDFIIEPLLKSEVTRKYINEEALNKYKSVGGVRIEDNIAITEDGYINLTTVPKEIEEIEALMANNSGNENKKRKVDA</sequence>
<evidence type="ECO:0000256" key="6">
    <source>
        <dbReference type="RuleBase" id="RU000590"/>
    </source>
</evidence>
<reference evidence="8" key="1">
    <citation type="submission" date="2020-01" db="EMBL/GenBank/DDBJ databases">
        <title>Genome Sequencing of Three Apophysomyces-Like Fungal Strains Confirms a Novel Fungal Genus in the Mucoromycota with divergent Burkholderia-like Endosymbiotic Bacteria.</title>
        <authorList>
            <person name="Stajich J.E."/>
            <person name="Macias A.M."/>
            <person name="Carter-House D."/>
            <person name="Lovett B."/>
            <person name="Kasson L.R."/>
            <person name="Berry K."/>
            <person name="Grigoriev I."/>
            <person name="Chang Y."/>
            <person name="Spatafora J."/>
            <person name="Kasson M.T."/>
        </authorList>
    </citation>
    <scope>NUCLEOTIDE SEQUENCE</scope>
    <source>
        <strain evidence="8">NRRL A-21654</strain>
    </source>
</reference>
<keyword evidence="4" id="KW-0378">Hydrolase</keyword>
<dbReference type="SUPFAM" id="SSF55920">
    <property type="entry name" value="Creatinase/aminopeptidase"/>
    <property type="match status" value="1"/>
</dbReference>
<dbReference type="InterPro" id="IPR001131">
    <property type="entry name" value="Peptidase_M24B_aminopep-P_CS"/>
</dbReference>
<keyword evidence="3 6" id="KW-0479">Metal-binding</keyword>
<evidence type="ECO:0000256" key="3">
    <source>
        <dbReference type="ARBA" id="ARBA00022723"/>
    </source>
</evidence>
<feature type="domain" description="Aminopeptidase P N-terminal" evidence="7">
    <location>
        <begin position="2"/>
        <end position="133"/>
    </location>
</feature>
<dbReference type="InterPro" id="IPR052433">
    <property type="entry name" value="X-Pro_dipept-like"/>
</dbReference>
<keyword evidence="9" id="KW-1185">Reference proteome</keyword>
<dbReference type="EMBL" id="JABAYA010000044">
    <property type="protein sequence ID" value="KAF7728038.1"/>
    <property type="molecule type" value="Genomic_DNA"/>
</dbReference>
<protein>
    <recommendedName>
        <fullName evidence="7">Aminopeptidase P N-terminal domain-containing protein</fullName>
    </recommendedName>
</protein>